<organism evidence="3">
    <name type="scientific">Pseudarthrobacter sulfonivorans</name>
    <dbReference type="NCBI Taxonomy" id="121292"/>
    <lineage>
        <taxon>Bacteria</taxon>
        <taxon>Bacillati</taxon>
        <taxon>Actinomycetota</taxon>
        <taxon>Actinomycetes</taxon>
        <taxon>Micrococcales</taxon>
        <taxon>Micrococcaceae</taxon>
        <taxon>Pseudarthrobacter</taxon>
    </lineage>
</organism>
<gene>
    <name evidence="3" type="ORF">AU252_01560</name>
</gene>
<dbReference type="GO" id="GO:0004783">
    <property type="term" value="F:sulfite reductase (NADPH) activity"/>
    <property type="evidence" value="ECO:0007669"/>
    <property type="project" value="TreeGrafter"/>
</dbReference>
<dbReference type="RefSeq" id="WP_058929224.1">
    <property type="nucleotide sequence ID" value="NZ_CP013747.1"/>
</dbReference>
<proteinExistence type="predicted"/>
<dbReference type="InterPro" id="IPR001094">
    <property type="entry name" value="Flavdoxin-like"/>
</dbReference>
<dbReference type="PANTHER" id="PTHR19384:SF109">
    <property type="entry name" value="SULFITE REDUCTASE [NADPH] FLAVOPROTEIN COMPONENT"/>
    <property type="match status" value="1"/>
</dbReference>
<dbReference type="KEGG" id="psul:AU252_01560"/>
<dbReference type="InterPro" id="IPR008254">
    <property type="entry name" value="Flavodoxin/NO_synth"/>
</dbReference>
<dbReference type="Gene3D" id="3.40.50.360">
    <property type="match status" value="1"/>
</dbReference>
<dbReference type="AlphaFoldDB" id="A0A0U3Q068"/>
<dbReference type="STRING" id="121292.AU252_01560"/>
<dbReference type="EMBL" id="CP013747">
    <property type="protein sequence ID" value="ALV40014.1"/>
    <property type="molecule type" value="Genomic_DNA"/>
</dbReference>
<dbReference type="GO" id="GO:0010181">
    <property type="term" value="F:FMN binding"/>
    <property type="evidence" value="ECO:0007669"/>
    <property type="project" value="InterPro"/>
</dbReference>
<dbReference type="PROSITE" id="PS50902">
    <property type="entry name" value="FLAVODOXIN_LIKE"/>
    <property type="match status" value="1"/>
</dbReference>
<reference evidence="3 4" key="1">
    <citation type="submission" date="2015-12" db="EMBL/GenBank/DDBJ databases">
        <authorList>
            <person name="Shamseldin A."/>
            <person name="Moawad H."/>
            <person name="Abd El-Rahim W.M."/>
            <person name="Sadowsky M.J."/>
        </authorList>
    </citation>
    <scope>NUCLEOTIDE SEQUENCE [LARGE SCALE GENOMIC DNA]</scope>
    <source>
        <strain evidence="3 4">Ar51</strain>
    </source>
</reference>
<dbReference type="GO" id="GO:0050660">
    <property type="term" value="F:flavin adenine dinucleotide binding"/>
    <property type="evidence" value="ECO:0007669"/>
    <property type="project" value="TreeGrafter"/>
</dbReference>
<evidence type="ECO:0000313" key="4">
    <source>
        <dbReference type="Proteomes" id="UP000065151"/>
    </source>
</evidence>
<keyword evidence="1" id="KW-0285">Flavoprotein</keyword>
<evidence type="ECO:0000313" key="3">
    <source>
        <dbReference type="EMBL" id="ALV40014.1"/>
    </source>
</evidence>
<dbReference type="PRINTS" id="PR00369">
    <property type="entry name" value="FLAVODOXIN"/>
</dbReference>
<dbReference type="SUPFAM" id="SSF52218">
    <property type="entry name" value="Flavoproteins"/>
    <property type="match status" value="1"/>
</dbReference>
<dbReference type="PANTHER" id="PTHR19384">
    <property type="entry name" value="NITRIC OXIDE SYNTHASE-RELATED"/>
    <property type="match status" value="1"/>
</dbReference>
<evidence type="ECO:0000259" key="2">
    <source>
        <dbReference type="PROSITE" id="PS50902"/>
    </source>
</evidence>
<dbReference type="InterPro" id="IPR029039">
    <property type="entry name" value="Flavoprotein-like_sf"/>
</dbReference>
<feature type="domain" description="Flavodoxin-like" evidence="2">
    <location>
        <begin position="3"/>
        <end position="144"/>
    </location>
</feature>
<dbReference type="Pfam" id="PF00258">
    <property type="entry name" value="Flavodoxin_1"/>
    <property type="match status" value="1"/>
</dbReference>
<evidence type="ECO:0000256" key="1">
    <source>
        <dbReference type="ARBA" id="ARBA00022630"/>
    </source>
</evidence>
<name>A0A0U3Q068_9MICC</name>
<dbReference type="Proteomes" id="UP000065151">
    <property type="component" value="Chromosome"/>
</dbReference>
<sequence length="159" mass="17030">MNTIILFGTESGNAELVAFDLADHLNQSAGVAVHDMSTFDVTELDRTALHIFVCSTYGEGDLPVGAEPFHQALDALAPDLTGLRYAIFGLGDSTYHETYSHGSEIIDALLTRLGAQRVSTYGRHDAASNSDATELALAWADSLTEELEAAPACPFMSQH</sequence>
<protein>
    <recommendedName>
        <fullName evidence="2">Flavodoxin-like domain-containing protein</fullName>
    </recommendedName>
</protein>
<accession>A0A0U3Q068</accession>
<dbReference type="GO" id="GO:0005829">
    <property type="term" value="C:cytosol"/>
    <property type="evidence" value="ECO:0007669"/>
    <property type="project" value="TreeGrafter"/>
</dbReference>